<dbReference type="Proteomes" id="UP000024635">
    <property type="component" value="Unassembled WGS sequence"/>
</dbReference>
<sequence>MRSLVTSSGQRNRLLQRVLDRPGLFGLISYAAALYYAAFILDYRNAEHTRISEHALMPGLVTERFDKDGLAAEYLQGLRENVKNKQDYICKCLQDAGLSCHKQRWWSTVRVTNVSGTNVYAVLRAPRATGVEAMLFAVDLTQREAAAMVMAYAAFARQQVYWARDLFFVFVDGGAPGMDAWLSEYHLVEDNALRGDPLPEMGGVMIGGVVMKSQATKSTKDPIVRIELNHLNGQLPNLDLFNSVVRIAGKGKFALHSTVYGVRDVEQGGSDWHMLVPLRAMYTQAFVAVEGIHSVMGKYGVQAVTVAVPPLVSYPLRHSTRLLEAIARSLNNILERFHQSYFLYILASTDNFVSIAYFMPIIGGVLLPLLMFAYRDWTYLNTLTVPRTWLLMHAIGLCTWMASTKYFAEYGENAKNDVIFLGMSMLIPWGLMIPTPVTEIQSLRFFLLLECSLTAAAVSLVNFSLALCFALVAVPVLIKFTQDNEKRPRALLRTALALACHPAGIYGLFLVYGKPYLGYGGKALSLDVDTFTNALLRLVKENLVYGSHVLPLLLVLVLPMWNLVLPLALVRLKLVQHVDAEAQEAVDVRKDKNE</sequence>
<dbReference type="GO" id="GO:0016255">
    <property type="term" value="P:attachment of GPI anchor to protein"/>
    <property type="evidence" value="ECO:0007669"/>
    <property type="project" value="TreeGrafter"/>
</dbReference>
<feature type="transmembrane region" description="Helical" evidence="1">
    <location>
        <begin position="419"/>
        <end position="437"/>
    </location>
</feature>
<dbReference type="PANTHER" id="PTHR13304:SF0">
    <property type="entry name" value="GLYCOSYLPHOSPHATIDYLINOSITOL ANCHOR ATTACHMENT 1 PROTEIN"/>
    <property type="match status" value="1"/>
</dbReference>
<comment type="caution">
    <text evidence="2">The sequence shown here is derived from an EMBL/GenBank/DDBJ whole genome shotgun (WGS) entry which is preliminary data.</text>
</comment>
<reference evidence="3" key="1">
    <citation type="journal article" date="2015" name="Nat. Genet.">
        <title>The genome and transcriptome of the zoonotic hookworm Ancylostoma ceylanicum identify infection-specific gene families.</title>
        <authorList>
            <person name="Schwarz E.M."/>
            <person name="Hu Y."/>
            <person name="Antoshechkin I."/>
            <person name="Miller M.M."/>
            <person name="Sternberg P.W."/>
            <person name="Aroian R.V."/>
        </authorList>
    </citation>
    <scope>NUCLEOTIDE SEQUENCE</scope>
    <source>
        <strain evidence="3">HY135</strain>
    </source>
</reference>
<evidence type="ECO:0000256" key="1">
    <source>
        <dbReference type="SAM" id="Phobius"/>
    </source>
</evidence>
<accession>A0A016U6F0</accession>
<keyword evidence="1" id="KW-1133">Transmembrane helix</keyword>
<dbReference type="OrthoDB" id="445301at2759"/>
<organism evidence="2 3">
    <name type="scientific">Ancylostoma ceylanicum</name>
    <dbReference type="NCBI Taxonomy" id="53326"/>
    <lineage>
        <taxon>Eukaryota</taxon>
        <taxon>Metazoa</taxon>
        <taxon>Ecdysozoa</taxon>
        <taxon>Nematoda</taxon>
        <taxon>Chromadorea</taxon>
        <taxon>Rhabditida</taxon>
        <taxon>Rhabditina</taxon>
        <taxon>Rhabditomorpha</taxon>
        <taxon>Strongyloidea</taxon>
        <taxon>Ancylostomatidae</taxon>
        <taxon>Ancylostomatinae</taxon>
        <taxon>Ancylostoma</taxon>
    </lineage>
</organism>
<name>A0A016U6F0_9BILA</name>
<dbReference type="EMBL" id="JARK01001389">
    <property type="protein sequence ID" value="EYC10904.1"/>
    <property type="molecule type" value="Genomic_DNA"/>
</dbReference>
<feature type="transmembrane region" description="Helical" evidence="1">
    <location>
        <begin position="23"/>
        <end position="41"/>
    </location>
</feature>
<feature type="transmembrane region" description="Helical" evidence="1">
    <location>
        <begin position="389"/>
        <end position="407"/>
    </location>
</feature>
<keyword evidence="3" id="KW-1185">Reference proteome</keyword>
<dbReference type="STRING" id="53326.A0A016U6F0"/>
<evidence type="ECO:0000313" key="3">
    <source>
        <dbReference type="Proteomes" id="UP000024635"/>
    </source>
</evidence>
<proteinExistence type="predicted"/>
<gene>
    <name evidence="2" type="primary">Acey_s0053.g2362</name>
    <name evidence="2" type="ORF">Y032_0053g2362</name>
</gene>
<keyword evidence="1" id="KW-0472">Membrane</keyword>
<dbReference type="GO" id="GO:0042765">
    <property type="term" value="C:GPI-anchor transamidase complex"/>
    <property type="evidence" value="ECO:0007669"/>
    <property type="project" value="InterPro"/>
</dbReference>
<protein>
    <recommendedName>
        <fullName evidence="4">Gaa1-like, GPI transamidase component</fullName>
    </recommendedName>
</protein>
<dbReference type="InterPro" id="IPR007246">
    <property type="entry name" value="Gaa1"/>
</dbReference>
<dbReference type="AlphaFoldDB" id="A0A016U6F0"/>
<dbReference type="PANTHER" id="PTHR13304">
    <property type="entry name" value="GLYCOSYLPHOSPHATIDYLINOSITOL ANCHOR ATTACHMENT 1 PROTEIN"/>
    <property type="match status" value="1"/>
</dbReference>
<feature type="transmembrane region" description="Helical" evidence="1">
    <location>
        <begin position="341"/>
        <end position="369"/>
    </location>
</feature>
<dbReference type="Pfam" id="PF04114">
    <property type="entry name" value="Gaa1"/>
    <property type="match status" value="1"/>
</dbReference>
<feature type="transmembrane region" description="Helical" evidence="1">
    <location>
        <begin position="457"/>
        <end position="478"/>
    </location>
</feature>
<feature type="transmembrane region" description="Helical" evidence="1">
    <location>
        <begin position="490"/>
        <end position="512"/>
    </location>
</feature>
<feature type="transmembrane region" description="Helical" evidence="1">
    <location>
        <begin position="549"/>
        <end position="570"/>
    </location>
</feature>
<evidence type="ECO:0008006" key="4">
    <source>
        <dbReference type="Google" id="ProtNLM"/>
    </source>
</evidence>
<keyword evidence="1" id="KW-0812">Transmembrane</keyword>
<evidence type="ECO:0000313" key="2">
    <source>
        <dbReference type="EMBL" id="EYC10904.1"/>
    </source>
</evidence>
<dbReference type="SUPFAM" id="SSF53187">
    <property type="entry name" value="Zn-dependent exopeptidases"/>
    <property type="match status" value="1"/>
</dbReference>